<keyword evidence="1" id="KW-0732">Signal</keyword>
<dbReference type="KEGG" id="vzi:G5S32_17970"/>
<dbReference type="InterPro" id="IPR013517">
    <property type="entry name" value="FG-GAP"/>
</dbReference>
<dbReference type="PANTHER" id="PTHR36220:SF1">
    <property type="entry name" value="GAMMA TUBULIN COMPLEX COMPONENT C-TERMINAL DOMAIN-CONTAINING PROTEIN"/>
    <property type="match status" value="1"/>
</dbReference>
<evidence type="ECO:0000313" key="5">
    <source>
        <dbReference type="EMBL" id="QIH43868.1"/>
    </source>
</evidence>
<keyword evidence="2" id="KW-0677">Repeat</keyword>
<dbReference type="InterPro" id="IPR011043">
    <property type="entry name" value="Gal_Oxase/kelch_b-propeller"/>
</dbReference>
<feature type="compositionally biased region" description="Low complexity" evidence="4">
    <location>
        <begin position="46"/>
        <end position="55"/>
    </location>
</feature>
<dbReference type="InterPro" id="IPR028994">
    <property type="entry name" value="Integrin_alpha_N"/>
</dbReference>
<evidence type="ECO:0000313" key="6">
    <source>
        <dbReference type="Proteomes" id="UP000503003"/>
    </source>
</evidence>
<feature type="compositionally biased region" description="Low complexity" evidence="4">
    <location>
        <begin position="651"/>
        <end position="661"/>
    </location>
</feature>
<dbReference type="Pfam" id="PF14312">
    <property type="entry name" value="FG-GAP_2"/>
    <property type="match status" value="4"/>
</dbReference>
<dbReference type="PANTHER" id="PTHR36220">
    <property type="entry name" value="UNNAMED PRODUCT"/>
    <property type="match status" value="1"/>
</dbReference>
<keyword evidence="3" id="KW-0325">Glycoprotein</keyword>
<evidence type="ECO:0000256" key="4">
    <source>
        <dbReference type="SAM" id="MobiDB-lite"/>
    </source>
</evidence>
<proteinExistence type="predicted"/>
<dbReference type="RefSeq" id="WP_165313534.1">
    <property type="nucleotide sequence ID" value="NZ_CP049332.1"/>
</dbReference>
<evidence type="ECO:0000256" key="2">
    <source>
        <dbReference type="ARBA" id="ARBA00022737"/>
    </source>
</evidence>
<dbReference type="Gene3D" id="2.130.10.130">
    <property type="entry name" value="Integrin alpha, N-terminal"/>
    <property type="match status" value="4"/>
</dbReference>
<dbReference type="GO" id="GO:0007229">
    <property type="term" value="P:integrin-mediated signaling pathway"/>
    <property type="evidence" value="ECO:0007669"/>
    <property type="project" value="UniProtKB-KW"/>
</dbReference>
<dbReference type="Proteomes" id="UP000503003">
    <property type="component" value="Chromosome 2"/>
</dbReference>
<dbReference type="SUPFAM" id="SSF50965">
    <property type="entry name" value="Galactose oxidase, central domain"/>
    <property type="match status" value="1"/>
</dbReference>
<keyword evidence="6" id="KW-1185">Reference proteome</keyword>
<accession>A0A6G7CPC3</accession>
<feature type="region of interest" description="Disordered" evidence="4">
    <location>
        <begin position="29"/>
        <end position="60"/>
    </location>
</feature>
<evidence type="ECO:0000256" key="3">
    <source>
        <dbReference type="ARBA" id="ARBA00023180"/>
    </source>
</evidence>
<dbReference type="SMART" id="SM00191">
    <property type="entry name" value="Int_alpha"/>
    <property type="match status" value="6"/>
</dbReference>
<feature type="compositionally biased region" description="Acidic residues" evidence="4">
    <location>
        <begin position="35"/>
        <end position="45"/>
    </location>
</feature>
<name>A0A6G7CPC3_9VIBR</name>
<keyword evidence="5" id="KW-0401">Integrin</keyword>
<gene>
    <name evidence="5" type="ORF">G5S32_17970</name>
</gene>
<sequence>MNMLPNGLSPIKFLLLLTLVLGGCNSGDGSWPSSSDDDTSSDSSDDSTSSESSYSAQDTTGGVLVSSGDFALSKLETANILNDDGSGSIRQMQLTWGQGFSDADSVTYTVCQSDENETDDCSILGTVTDTLTYTLELSSLLDAANQSYFVIANDGSSTLTSSVKNIHPGELGKMAGYFKASNTEKGDNFGYNVAISGDGKTIVSTAPFEDSAGSGVDGSQTDDADASVASGAAYVFTYNSQSLTWSQTAYLKTLTPERQDYFGDGYGLAINEDGTTIAIGAYGEDSAINGDPTDNSATYAGAVYIFSYDGSAWSQTAYIQKSSPTANDRFGYSVSLNDEGTRLAVGANYESSDSSVENTGAAYIFDYDGSDWNQTTKLAPSNLSEDDKFATTLDLSGDGATLAVGVYLEDSSATGIDGDETNNDAEDSGAVYVFAYDGSNWSQSAYMKASNAEEGDQFGRSVSLNQDGTTLAVGANYEDSSSTGVDGDQSDNSGKGAGAVYVFTYSGSAWSQQAYIKGANTDGATYGHNSDSAWDQTDAVWGDHFGLSVKLNQDGTILAVGTMDEDSAAIGINWDDEDDTAADSGAAYVFSYNSSSSKWSQKSYVKASNAEDSDWFGRSLDLNNDGDVLVIGAYNEDSSATGINGDDSDNDASSSGAVYVY</sequence>
<dbReference type="InterPro" id="IPR013519">
    <property type="entry name" value="Int_alpha_beta-p"/>
</dbReference>
<dbReference type="EMBL" id="CP049332">
    <property type="protein sequence ID" value="QIH43868.1"/>
    <property type="molecule type" value="Genomic_DNA"/>
</dbReference>
<protein>
    <submittedName>
        <fullName evidence="5">Integrin</fullName>
    </submittedName>
</protein>
<organism evidence="5 6">
    <name type="scientific">Vibrio ziniensis</name>
    <dbReference type="NCBI Taxonomy" id="2711221"/>
    <lineage>
        <taxon>Bacteria</taxon>
        <taxon>Pseudomonadati</taxon>
        <taxon>Pseudomonadota</taxon>
        <taxon>Gammaproteobacteria</taxon>
        <taxon>Vibrionales</taxon>
        <taxon>Vibrionaceae</taxon>
        <taxon>Vibrio</taxon>
    </lineage>
</organism>
<evidence type="ECO:0000256" key="1">
    <source>
        <dbReference type="ARBA" id="ARBA00022729"/>
    </source>
</evidence>
<dbReference type="AlphaFoldDB" id="A0A6G7CPC3"/>
<reference evidence="5 6" key="1">
    <citation type="submission" date="2020-02" db="EMBL/GenBank/DDBJ databases">
        <title>A complete genome of a marine bacterium Vibrio sp. ZWAL4003 isolated from the mangrove sediment with the ability to degrade polysaccharides.</title>
        <authorList>
            <person name="Wu J."/>
            <person name="Qu W."/>
            <person name="Zeng R."/>
        </authorList>
    </citation>
    <scope>NUCLEOTIDE SEQUENCE [LARGE SCALE GENOMIC DNA]</scope>
    <source>
        <strain evidence="5 6">ZWAL4003</strain>
    </source>
</reference>
<feature type="region of interest" description="Disordered" evidence="4">
    <location>
        <begin position="640"/>
        <end position="661"/>
    </location>
</feature>